<evidence type="ECO:0000313" key="3">
    <source>
        <dbReference type="Proteomes" id="UP000266091"/>
    </source>
</evidence>
<gene>
    <name evidence="2" type="ORF">MESMUL_11870</name>
</gene>
<proteinExistence type="predicted"/>
<dbReference type="PANTHER" id="PTHR43566">
    <property type="entry name" value="CONSERVED PROTEIN"/>
    <property type="match status" value="1"/>
</dbReference>
<organism evidence="2 3">
    <name type="scientific">Mesosutterella multiformis</name>
    <dbReference type="NCBI Taxonomy" id="2259133"/>
    <lineage>
        <taxon>Bacteria</taxon>
        <taxon>Pseudomonadati</taxon>
        <taxon>Pseudomonadota</taxon>
        <taxon>Betaproteobacteria</taxon>
        <taxon>Burkholderiales</taxon>
        <taxon>Sutterellaceae</taxon>
        <taxon>Mesosutterella</taxon>
    </lineage>
</organism>
<sequence length="392" mass="43640">MNQIQQSTLEHLKDAVSHHAVTLVSHFPGKPSAKLISECFPDFTLVSGESIKVWNLAENLPREFFSVYQTPLIFDACERVPGFLRYLSDELPTLTGPLILIGNPDPIPEVLLNSPQFSRICLFPTAWPETESFPPIGEDVSETGTVYEMPAAMAEERTAAGLARTRGSDSIGSYSFWSDWMNEFIRDTAISTLKVRDQAAFFRFLKTLAASAGQGLNARALAKQSGVTAMTAGNWIQKLKSQQIIQLIQPVPQPENHRHIRRPKLLFTDTGFAAYLLDVSSYDIHSSPYRDALLENAFAIELMKRFSPYDNAEFFYYQDTNHIAVDLICELSGTFTPIAVATDEASLLKKIRDFRILPALGLKTGLPALITLKSLAEKDEVKALQPDLVLLT</sequence>
<reference evidence="2 3" key="1">
    <citation type="journal article" date="2018" name="Int. J. Syst. Evol. Microbiol.">
        <title>Mesosutterella multiformis gen. nov., sp. nov., a member of the family Sutterellaceae and Sutterella megalosphaeroides sp. nov., isolated from human faeces.</title>
        <authorList>
            <person name="Sakamoto M."/>
            <person name="Ikeyama N."/>
            <person name="Kunihiro T."/>
            <person name="Iino T."/>
            <person name="Yuki M."/>
            <person name="Ohkuma M."/>
        </authorList>
    </citation>
    <scope>NUCLEOTIDE SEQUENCE [LARGE SCALE GENOMIC DNA]</scope>
    <source>
        <strain evidence="2 3">4NBBH2</strain>
    </source>
</reference>
<accession>A0A388SDW0</accession>
<dbReference type="Pfam" id="PF13635">
    <property type="entry name" value="DUF4143"/>
    <property type="match status" value="1"/>
</dbReference>
<comment type="caution">
    <text evidence="2">The sequence shown here is derived from an EMBL/GenBank/DDBJ whole genome shotgun (WGS) entry which is preliminary data.</text>
</comment>
<dbReference type="AlphaFoldDB" id="A0A388SDW0"/>
<dbReference type="InterPro" id="IPR025420">
    <property type="entry name" value="DUF4143"/>
</dbReference>
<dbReference type="PANTHER" id="PTHR43566:SF2">
    <property type="entry name" value="DUF4143 DOMAIN-CONTAINING PROTEIN"/>
    <property type="match status" value="1"/>
</dbReference>
<dbReference type="Proteomes" id="UP000266091">
    <property type="component" value="Unassembled WGS sequence"/>
</dbReference>
<feature type="domain" description="DUF4143" evidence="1">
    <location>
        <begin position="194"/>
        <end position="340"/>
    </location>
</feature>
<keyword evidence="3" id="KW-1185">Reference proteome</keyword>
<evidence type="ECO:0000313" key="2">
    <source>
        <dbReference type="EMBL" id="GBO93833.1"/>
    </source>
</evidence>
<name>A0A388SDW0_9BURK</name>
<dbReference type="EMBL" id="BGZJ01000001">
    <property type="protein sequence ID" value="GBO93833.1"/>
    <property type="molecule type" value="Genomic_DNA"/>
</dbReference>
<evidence type="ECO:0000259" key="1">
    <source>
        <dbReference type="Pfam" id="PF13635"/>
    </source>
</evidence>
<protein>
    <recommendedName>
        <fullName evidence="1">DUF4143 domain-containing protein</fullName>
    </recommendedName>
</protein>